<reference evidence="2" key="1">
    <citation type="submission" date="2022-06" db="EMBL/GenBank/DDBJ databases">
        <title>Genome sequencing of Brevibacillus sp. BB3-R1.</title>
        <authorList>
            <person name="Heo J."/>
            <person name="Lee D."/>
            <person name="Won M."/>
            <person name="Han B.-H."/>
            <person name="Hong S.-B."/>
            <person name="Kwon S.-W."/>
        </authorList>
    </citation>
    <scope>NUCLEOTIDE SEQUENCE</scope>
    <source>
        <strain evidence="2">BB3-R1</strain>
    </source>
</reference>
<dbReference type="Proteomes" id="UP001056500">
    <property type="component" value="Chromosome"/>
</dbReference>
<evidence type="ECO:0000313" key="2">
    <source>
        <dbReference type="EMBL" id="USG63668.1"/>
    </source>
</evidence>
<sequence>MDRGSWRIAVLFAAAALGGTYLVGSEVLRFFAYFGFWGILGILLVSAGLGWLGIRLFTLSHEHGFRSLHDLLCYWFGEKIAPGLSVLLQLLLLAYIGTSIGGATSLLLDGSFKLLLALVPFLIACVFLRHGWPAMLRGLSAFLVIGLLLIATAFFEQPHITIPSLGYQLNLQWMLHAAFYFALHFLLILITCLPLASRASRVQSIHFGVIVGCLLFFLIGVWTQGVLLGYWHEIHSTDIPLQIVLISALPFGKWIHSLAVLGHGGLILAVWIYALATPVAVRYDIRLSALFVVMMITTALFSVLTALLPVTGYIVAIALTYCALFLVISFVWKLQKPQSPGR</sequence>
<feature type="transmembrane region" description="Helical" evidence="1">
    <location>
        <begin position="135"/>
        <end position="155"/>
    </location>
</feature>
<feature type="transmembrane region" description="Helical" evidence="1">
    <location>
        <begin position="80"/>
        <end position="98"/>
    </location>
</feature>
<keyword evidence="1" id="KW-1133">Transmembrane helix</keyword>
<feature type="transmembrane region" description="Helical" evidence="1">
    <location>
        <begin position="287"/>
        <end position="307"/>
    </location>
</feature>
<feature type="transmembrane region" description="Helical" evidence="1">
    <location>
        <begin position="110"/>
        <end position="128"/>
    </location>
</feature>
<dbReference type="EMBL" id="CP098755">
    <property type="protein sequence ID" value="USG63668.1"/>
    <property type="molecule type" value="Genomic_DNA"/>
</dbReference>
<gene>
    <name evidence="2" type="ORF">NDK47_15955</name>
</gene>
<proteinExistence type="predicted"/>
<evidence type="ECO:0000313" key="3">
    <source>
        <dbReference type="Proteomes" id="UP001056500"/>
    </source>
</evidence>
<feature type="transmembrane region" description="Helical" evidence="1">
    <location>
        <begin position="254"/>
        <end position="275"/>
    </location>
</feature>
<organism evidence="2 3">
    <name type="scientific">Brevibacillus ruminantium</name>
    <dbReference type="NCBI Taxonomy" id="2950604"/>
    <lineage>
        <taxon>Bacteria</taxon>
        <taxon>Bacillati</taxon>
        <taxon>Bacillota</taxon>
        <taxon>Bacilli</taxon>
        <taxon>Bacillales</taxon>
        <taxon>Paenibacillaceae</taxon>
        <taxon>Brevibacillus</taxon>
    </lineage>
</organism>
<feature type="transmembrane region" description="Helical" evidence="1">
    <location>
        <begin position="313"/>
        <end position="332"/>
    </location>
</feature>
<keyword evidence="1" id="KW-0812">Transmembrane</keyword>
<accession>A0ABY4WBY2</accession>
<protein>
    <submittedName>
        <fullName evidence="2">Uncharacterized protein</fullName>
    </submittedName>
</protein>
<feature type="transmembrane region" description="Helical" evidence="1">
    <location>
        <begin position="34"/>
        <end position="59"/>
    </location>
</feature>
<dbReference type="PANTHER" id="PTHR37814">
    <property type="entry name" value="CONSERVED MEMBRANE PROTEIN"/>
    <property type="match status" value="1"/>
</dbReference>
<keyword evidence="3" id="KW-1185">Reference proteome</keyword>
<keyword evidence="1" id="KW-0472">Membrane</keyword>
<name>A0ABY4WBY2_9BACL</name>
<feature type="transmembrane region" description="Helical" evidence="1">
    <location>
        <begin position="207"/>
        <end position="231"/>
    </location>
</feature>
<evidence type="ECO:0000256" key="1">
    <source>
        <dbReference type="SAM" id="Phobius"/>
    </source>
</evidence>
<dbReference type="PANTHER" id="PTHR37814:SF1">
    <property type="entry name" value="MEMBRANE PROTEIN"/>
    <property type="match status" value="1"/>
</dbReference>
<dbReference type="InterPro" id="IPR038728">
    <property type="entry name" value="YkvI-like"/>
</dbReference>
<feature type="transmembrane region" description="Helical" evidence="1">
    <location>
        <begin position="175"/>
        <end position="195"/>
    </location>
</feature>
<dbReference type="RefSeq" id="WP_251870747.1">
    <property type="nucleotide sequence ID" value="NZ_CP098755.1"/>
</dbReference>